<sequence>MKLYKTPSRTRFQPLAFSTPDEIVLDFIIQPIMFTQQLITSATLLGLSAAYVAPRATPAGDGFPDPNPQQLLSIEQQADGLLSNLPPPPQLSNAGITNFQLIAFNENLEVSFFDEIIKNITSHTPGFSSNSSAYSETALLEILNTVKAQEELHAITAINNLEHFNAPLVPEPCTYKFPVSNLEEAITLAETLTAVVLGTLQDAEQSFATNGDDGAVRAVSSVIGQEGEQNGFYRSLLNLKPSEKPFLTTNVAAFAFSALQQFIVSCPFDITQIPIPIFPPLQVLTTAEPRDMYLSFSADLTGNPDINGGSDFSGLFVTYLVGQQLPISEPIINPQFDGGVLTFNALFPFTENIMSGLSIAALTNSSNFANADALVANTLAAPGLIQVNDMLTA</sequence>
<name>A0AAN7Z1N6_9PEZI</name>
<accession>A0AAN7Z1N6</accession>
<organism evidence="1 2">
    <name type="scientific">Xylaria bambusicola</name>
    <dbReference type="NCBI Taxonomy" id="326684"/>
    <lineage>
        <taxon>Eukaryota</taxon>
        <taxon>Fungi</taxon>
        <taxon>Dikarya</taxon>
        <taxon>Ascomycota</taxon>
        <taxon>Pezizomycotina</taxon>
        <taxon>Sordariomycetes</taxon>
        <taxon>Xylariomycetidae</taxon>
        <taxon>Xylariales</taxon>
        <taxon>Xylariaceae</taxon>
        <taxon>Xylaria</taxon>
    </lineage>
</organism>
<protein>
    <recommendedName>
        <fullName evidence="3">Sexual development protein</fullName>
    </recommendedName>
</protein>
<dbReference type="EMBL" id="JAWHQM010000035">
    <property type="protein sequence ID" value="KAK5633770.1"/>
    <property type="molecule type" value="Genomic_DNA"/>
</dbReference>
<evidence type="ECO:0000313" key="1">
    <source>
        <dbReference type="EMBL" id="KAK5633770.1"/>
    </source>
</evidence>
<keyword evidence="2" id="KW-1185">Reference proteome</keyword>
<proteinExistence type="predicted"/>
<evidence type="ECO:0008006" key="3">
    <source>
        <dbReference type="Google" id="ProtNLM"/>
    </source>
</evidence>
<dbReference type="Pfam" id="PF13668">
    <property type="entry name" value="Ferritin_2"/>
    <property type="match status" value="1"/>
</dbReference>
<dbReference type="Proteomes" id="UP001305414">
    <property type="component" value="Unassembled WGS sequence"/>
</dbReference>
<dbReference type="AlphaFoldDB" id="A0AAN7Z1N6"/>
<comment type="caution">
    <text evidence="1">The sequence shown here is derived from an EMBL/GenBank/DDBJ whole genome shotgun (WGS) entry which is preliminary data.</text>
</comment>
<reference evidence="1 2" key="1">
    <citation type="submission" date="2023-10" db="EMBL/GenBank/DDBJ databases">
        <title>Draft genome sequence of Xylaria bambusicola isolate GMP-LS, the root and basal stem rot pathogen of sugarcane in Indonesia.</title>
        <authorList>
            <person name="Selvaraj P."/>
            <person name="Muralishankar V."/>
            <person name="Muruganantham S."/>
            <person name="Sp S."/>
            <person name="Haryani S."/>
            <person name="Lau K.J.X."/>
            <person name="Naqvi N.I."/>
        </authorList>
    </citation>
    <scope>NUCLEOTIDE SEQUENCE [LARGE SCALE GENOMIC DNA]</scope>
    <source>
        <strain evidence="1">GMP-LS</strain>
    </source>
</reference>
<gene>
    <name evidence="1" type="ORF">RRF57_009484</name>
</gene>
<evidence type="ECO:0000313" key="2">
    <source>
        <dbReference type="Proteomes" id="UP001305414"/>
    </source>
</evidence>